<reference evidence="24 25" key="1">
    <citation type="submission" date="2019-03" db="EMBL/GenBank/DDBJ databases">
        <title>Sequencing 23 genomes of Wallemia ichthyophaga.</title>
        <authorList>
            <person name="Gostincar C."/>
        </authorList>
    </citation>
    <scope>NUCLEOTIDE SEQUENCE [LARGE SCALE GENOMIC DNA]</scope>
    <source>
        <strain evidence="24 25">EXF-6200</strain>
    </source>
</reference>
<dbReference type="FunFam" id="3.10.50.40:FF:000010">
    <property type="entry name" value="Peptidyl-prolyl cis-trans isomerase Pin1"/>
    <property type="match status" value="1"/>
</dbReference>
<dbReference type="Pfam" id="PF13616">
    <property type="entry name" value="Rotamase_3"/>
    <property type="match status" value="1"/>
</dbReference>
<feature type="domain" description="PpiC" evidence="20">
    <location>
        <begin position="1288"/>
        <end position="1404"/>
    </location>
</feature>
<evidence type="ECO:0000256" key="3">
    <source>
        <dbReference type="ARBA" id="ARBA00005959"/>
    </source>
</evidence>
<dbReference type="InterPro" id="IPR000297">
    <property type="entry name" value="PPIase_PpiC"/>
</dbReference>
<evidence type="ECO:0000256" key="17">
    <source>
        <dbReference type="SAM" id="MobiDB-lite"/>
    </source>
</evidence>
<dbReference type="PROSITE" id="PS50177">
    <property type="entry name" value="NTF2_DOMAIN"/>
    <property type="match status" value="1"/>
</dbReference>
<dbReference type="SUPFAM" id="SSF54534">
    <property type="entry name" value="FKBP-like"/>
    <property type="match status" value="1"/>
</dbReference>
<dbReference type="PROSITE" id="PS50020">
    <property type="entry name" value="WW_DOMAIN_2"/>
    <property type="match status" value="1"/>
</dbReference>
<feature type="short sequence motif" description="Q motif" evidence="15">
    <location>
        <begin position="933"/>
        <end position="961"/>
    </location>
</feature>
<evidence type="ECO:0000256" key="14">
    <source>
        <dbReference type="PROSITE-ProRule" id="PRU00278"/>
    </source>
</evidence>
<dbReference type="PANTHER" id="PTHR43238:SF1">
    <property type="entry name" value="GDP-L-FUCOSE SYNTHASE"/>
    <property type="match status" value="1"/>
</dbReference>
<evidence type="ECO:0000313" key="24">
    <source>
        <dbReference type="EMBL" id="TIB39838.1"/>
    </source>
</evidence>
<evidence type="ECO:0000313" key="25">
    <source>
        <dbReference type="Proteomes" id="UP000310689"/>
    </source>
</evidence>
<evidence type="ECO:0000256" key="16">
    <source>
        <dbReference type="SAM" id="Coils"/>
    </source>
</evidence>
<evidence type="ECO:0000256" key="10">
    <source>
        <dbReference type="ARBA" id="ARBA00022857"/>
    </source>
</evidence>
<keyword evidence="11" id="KW-0560">Oxidoreductase</keyword>
<dbReference type="SMART" id="SM00487">
    <property type="entry name" value="DEXDc"/>
    <property type="match status" value="1"/>
</dbReference>
<evidence type="ECO:0000256" key="8">
    <source>
        <dbReference type="ARBA" id="ARBA00022806"/>
    </source>
</evidence>
<dbReference type="CDD" id="cd14342">
    <property type="entry name" value="UBA_TAP-C"/>
    <property type="match status" value="1"/>
</dbReference>
<evidence type="ECO:0000256" key="12">
    <source>
        <dbReference type="ARBA" id="ARBA00023110"/>
    </source>
</evidence>
<evidence type="ECO:0000256" key="15">
    <source>
        <dbReference type="PROSITE-ProRule" id="PRU00552"/>
    </source>
</evidence>
<dbReference type="InterPro" id="IPR005637">
    <property type="entry name" value="TAP_C_dom"/>
</dbReference>
<dbReference type="Gene3D" id="3.10.450.50">
    <property type="match status" value="1"/>
</dbReference>
<keyword evidence="5" id="KW-0677">Repeat</keyword>
<evidence type="ECO:0000256" key="4">
    <source>
        <dbReference type="ARBA" id="ARBA00022614"/>
    </source>
</evidence>
<keyword evidence="12 14" id="KW-0697">Rotamase</keyword>
<evidence type="ECO:0000256" key="11">
    <source>
        <dbReference type="ARBA" id="ARBA00023002"/>
    </source>
</evidence>
<dbReference type="InterPro" id="IPR001611">
    <property type="entry name" value="Leu-rich_rpt"/>
</dbReference>
<dbReference type="Pfam" id="PF22602">
    <property type="entry name" value="NXF_NTF2"/>
    <property type="match status" value="1"/>
</dbReference>
<dbReference type="CDD" id="cd05239">
    <property type="entry name" value="GDP_FS_SDR_e"/>
    <property type="match status" value="1"/>
</dbReference>
<feature type="coiled-coil region" evidence="16">
    <location>
        <begin position="1311"/>
        <end position="1338"/>
    </location>
</feature>
<feature type="region of interest" description="Disordered" evidence="17">
    <location>
        <begin position="1"/>
        <end position="105"/>
    </location>
</feature>
<dbReference type="PANTHER" id="PTHR43238">
    <property type="entry name" value="GDP-L-FUCOSE SYNTHASE"/>
    <property type="match status" value="1"/>
</dbReference>
<feature type="compositionally biased region" description="Low complexity" evidence="17">
    <location>
        <begin position="904"/>
        <end position="917"/>
    </location>
</feature>
<dbReference type="GO" id="GO:0005524">
    <property type="term" value="F:ATP binding"/>
    <property type="evidence" value="ECO:0007669"/>
    <property type="project" value="UniProtKB-KW"/>
</dbReference>
<dbReference type="Gene3D" id="3.90.25.10">
    <property type="entry name" value="UDP-galactose 4-epimerase, domain 1"/>
    <property type="match status" value="1"/>
</dbReference>
<sequence length="1404" mass="157065">MYADRVENSNSNSNAPGVGNNLLKSAGLLKHKGKRGRGVGSTNEDSSMSDADSSSRRSQIRNKSNPLARPSTSSRLSGAPSRPNTPTRPKKVSLNNPPTKPTSDRNVIDALTRFLNTRFDSNLNFLNLEKMGDDDILKSANFIPPGYSKQKSLAGPSLFKLIAELFPDVKTISLASNHLRNLHSYKSLPEFIPNLENLSLSDNDFRHVEDLYALCSSRRLRNLKELILSNNPISRFGDTWRARVIKKFPTLELLDMKPVQRSVTFDLGDGVKLDPKKQRIQSDATKSLPSQFPVAILGSFGRDNAEVGPLVAEFLTRFFSLFDNDRGALLPAYTDTATFSISVNTNTPPRARRQNLYDGKPKIMWKPYIDNKPTATSRNCSKIYNNETRNQKLSVGNKMIIEAQKLLPRTTHNISDINNFVFDCWTMPGVIPSTAVIFCSVHGEFIENGNKGFRSFDRTFILAPSSVSTLAAESGWPCAVVSDSLTLRALSKSEAWREGSTIDTVEGSKGILLKLPKNPPDHISKEQHGIVCELAVRTRLNYDFSIECLQSNNWNLEQALNNFEATEMTNSSSSGQENTSVVLVTGGTGLVGSAINKVINEEAIGSRFGRQPNESWVFLKSTDGDLRNYAEARAVFAKYSPTHVIHLAAKVGGLFANMKYKLDFLRENMLINDNVLHLSHEFKVHKLISCLSTCVFPDQVSYPLREESVHLGPPHSSNFGYAYGKRMIDVQNHAYNDQFGNQFTSAIPTNIFGPNDNYSLEYAHVIPALIHKCYLANKEKKPFVVMGSGKPLRQFIYSLDLARLFIWQLREYHSIEPVILSVGENEEVSIKEVADAVVKAVGFQGEYVLDTSKPDGQYRKPASNDKLMRCIGNFQFTPFEKALEESVEWADNEDLIDYEEEEVAPQQQQEQQPAQPTEEGKDKKGSYVGIHSTGFRDFLLKPELLRAISDLGFEHPSEVQQECIPQAILGMDVVCQAKSGMGKTAVFVLASLQQLEPVDGEVSVIVLCHTRELAYQIKNEYGRFSKYVPNVRTSVFFGGTPVAADQEILKNKEKCPHVIVGTPGRINALVRDGSLNGKAIKHFVLDECDKMLDQLDMRRDVQEIFKATPHHKQVMMFSATLSKEIRPVCKKFMQSPLEIYVDDETKLTLHGLQQHYVKLSESTKNRKLNDLLDSLDFNQVVIFVKSTLRANELDKLLRECNFPSICIHSRMSQDERIARGIDVERVNIVVNYDTPTDADSYLHRPYFFNSETRESVWEAPGNLTQEEIKSLAGYELLAGGAGGAGEAPQKVRASHLLIKHNKSRRPSSWKEANITRSKEEALAQLRELQSTLSQYHAHELAAVFSKLAHEHSDCSSHAKGGDLGRFSRGQMQKPFEDASFNIGVLQLSDIIDTDSGVHLILRLE</sequence>
<dbReference type="CDD" id="cd17950">
    <property type="entry name" value="DEADc_DDX39"/>
    <property type="match status" value="1"/>
</dbReference>
<dbReference type="PROSITE" id="PS51195">
    <property type="entry name" value="Q_MOTIF"/>
    <property type="match status" value="1"/>
</dbReference>
<evidence type="ECO:0000259" key="21">
    <source>
        <dbReference type="PROSITE" id="PS51192"/>
    </source>
</evidence>
<feature type="region of interest" description="Disordered" evidence="17">
    <location>
        <begin position="901"/>
        <end position="926"/>
    </location>
</feature>
<evidence type="ECO:0000256" key="5">
    <source>
        <dbReference type="ARBA" id="ARBA00022737"/>
    </source>
</evidence>
<dbReference type="EMBL" id="SPOI01000025">
    <property type="protein sequence ID" value="TIB39838.1"/>
    <property type="molecule type" value="Genomic_DNA"/>
</dbReference>
<dbReference type="Gene3D" id="3.40.50.720">
    <property type="entry name" value="NAD(P)-binding Rossmann-like Domain"/>
    <property type="match status" value="1"/>
</dbReference>
<evidence type="ECO:0000259" key="22">
    <source>
        <dbReference type="PROSITE" id="PS51195"/>
    </source>
</evidence>
<dbReference type="SUPFAM" id="SSF51735">
    <property type="entry name" value="NAD(P)-binding Rossmann-fold domains"/>
    <property type="match status" value="1"/>
</dbReference>
<keyword evidence="8" id="KW-0347">Helicase</keyword>
<feature type="domain" description="DEAD-box RNA helicase Q" evidence="22">
    <location>
        <begin position="933"/>
        <end position="961"/>
    </location>
</feature>
<dbReference type="Pfam" id="PF01370">
    <property type="entry name" value="Epimerase"/>
    <property type="match status" value="1"/>
</dbReference>
<dbReference type="Pfam" id="PF14580">
    <property type="entry name" value="LRR_9"/>
    <property type="match status" value="1"/>
</dbReference>
<dbReference type="SUPFAM" id="SSF52058">
    <property type="entry name" value="L domain-like"/>
    <property type="match status" value="1"/>
</dbReference>
<gene>
    <name evidence="24" type="ORF">E3P86_00952</name>
</gene>
<evidence type="ECO:0000256" key="1">
    <source>
        <dbReference type="ARBA" id="ARBA00000971"/>
    </source>
</evidence>
<dbReference type="InterPro" id="IPR032675">
    <property type="entry name" value="LRR_dom_sf"/>
</dbReference>
<dbReference type="GO" id="GO:0003755">
    <property type="term" value="F:peptidyl-prolyl cis-trans isomerase activity"/>
    <property type="evidence" value="ECO:0007669"/>
    <property type="project" value="UniProtKB-KW"/>
</dbReference>
<evidence type="ECO:0000256" key="7">
    <source>
        <dbReference type="ARBA" id="ARBA00022801"/>
    </source>
</evidence>
<dbReference type="InterPro" id="IPR032710">
    <property type="entry name" value="NTF2-like_dom_sf"/>
</dbReference>
<evidence type="ECO:0000259" key="20">
    <source>
        <dbReference type="PROSITE" id="PS50198"/>
    </source>
</evidence>
<dbReference type="GO" id="GO:0003724">
    <property type="term" value="F:RNA helicase activity"/>
    <property type="evidence" value="ECO:0007669"/>
    <property type="project" value="InterPro"/>
</dbReference>
<evidence type="ECO:0000259" key="18">
    <source>
        <dbReference type="PROSITE" id="PS50020"/>
    </source>
</evidence>
<keyword evidence="16" id="KW-0175">Coiled coil</keyword>
<feature type="domain" description="NTF2" evidence="19">
    <location>
        <begin position="310"/>
        <end position="487"/>
    </location>
</feature>
<dbReference type="CDD" id="cd18787">
    <property type="entry name" value="SF2_C_DEAD"/>
    <property type="match status" value="1"/>
</dbReference>
<dbReference type="InterPro" id="IPR014014">
    <property type="entry name" value="RNA_helicase_DEAD_Q_motif"/>
</dbReference>
<evidence type="ECO:0008006" key="26">
    <source>
        <dbReference type="Google" id="ProtNLM"/>
    </source>
</evidence>
<dbReference type="InterPro" id="IPR011545">
    <property type="entry name" value="DEAD/DEAH_box_helicase_dom"/>
</dbReference>
<dbReference type="Gene3D" id="1.10.8.10">
    <property type="entry name" value="DNA helicase RuvA subunit, C-terminal domain"/>
    <property type="match status" value="1"/>
</dbReference>
<dbReference type="GO" id="GO:0016787">
    <property type="term" value="F:hydrolase activity"/>
    <property type="evidence" value="ECO:0007669"/>
    <property type="project" value="UniProtKB-KW"/>
</dbReference>
<dbReference type="SUPFAM" id="SSF52540">
    <property type="entry name" value="P-loop containing nucleoside triphosphate hydrolases"/>
    <property type="match status" value="2"/>
</dbReference>
<dbReference type="Gene3D" id="3.10.50.40">
    <property type="match status" value="1"/>
</dbReference>
<keyword evidence="7" id="KW-0378">Hydrolase</keyword>
<organism evidence="24 25">
    <name type="scientific">Wallemia ichthyophaga</name>
    <dbReference type="NCBI Taxonomy" id="245174"/>
    <lineage>
        <taxon>Eukaryota</taxon>
        <taxon>Fungi</taxon>
        <taxon>Dikarya</taxon>
        <taxon>Basidiomycota</taxon>
        <taxon>Wallemiomycotina</taxon>
        <taxon>Wallemiomycetes</taxon>
        <taxon>Wallemiales</taxon>
        <taxon>Wallemiaceae</taxon>
        <taxon>Wallemia</taxon>
    </lineage>
</organism>
<dbReference type="GO" id="GO:0003676">
    <property type="term" value="F:nucleic acid binding"/>
    <property type="evidence" value="ECO:0007669"/>
    <property type="project" value="InterPro"/>
</dbReference>
<dbReference type="PROSITE" id="PS51450">
    <property type="entry name" value="LRR"/>
    <property type="match status" value="1"/>
</dbReference>
<dbReference type="Proteomes" id="UP000310689">
    <property type="component" value="Unassembled WGS sequence"/>
</dbReference>
<keyword evidence="6" id="KW-0547">Nucleotide-binding</keyword>
<keyword evidence="10" id="KW-0521">NADP</keyword>
<dbReference type="InterPro" id="IPR036291">
    <property type="entry name" value="NAD(P)-bd_dom_sf"/>
</dbReference>
<accession>A0A4T0GLE3</accession>
<dbReference type="PROSITE" id="PS51192">
    <property type="entry name" value="HELICASE_ATP_BIND_1"/>
    <property type="match status" value="1"/>
</dbReference>
<dbReference type="SUPFAM" id="SSF46934">
    <property type="entry name" value="UBA-like"/>
    <property type="match status" value="1"/>
</dbReference>
<dbReference type="SMART" id="SM00804">
    <property type="entry name" value="TAP_C"/>
    <property type="match status" value="1"/>
</dbReference>
<evidence type="ECO:0000259" key="23">
    <source>
        <dbReference type="PROSITE" id="PS51281"/>
    </source>
</evidence>
<evidence type="ECO:0000256" key="13">
    <source>
        <dbReference type="ARBA" id="ARBA00023235"/>
    </source>
</evidence>
<dbReference type="FunFam" id="3.40.50.300:FF:000168">
    <property type="entry name" value="DEAD-box ATP-dependent RNA helicase 56-like"/>
    <property type="match status" value="1"/>
</dbReference>
<name>A0A4T0GLE3_WALIC</name>
<keyword evidence="4" id="KW-0433">Leucine-rich repeat</keyword>
<dbReference type="InterPro" id="IPR023058">
    <property type="entry name" value="PPIase_PpiC_CS"/>
</dbReference>
<dbReference type="Gene3D" id="3.80.10.10">
    <property type="entry name" value="Ribonuclease Inhibitor"/>
    <property type="match status" value="1"/>
</dbReference>
<dbReference type="InterPro" id="IPR009060">
    <property type="entry name" value="UBA-like_sf"/>
</dbReference>
<evidence type="ECO:0000256" key="9">
    <source>
        <dbReference type="ARBA" id="ARBA00022840"/>
    </source>
</evidence>
<comment type="similarity">
    <text evidence="3">Belongs to the NAD(P)-dependent epimerase/dehydratase family. Fucose synthase subfamily.</text>
</comment>
<dbReference type="InterPro" id="IPR028614">
    <property type="entry name" value="GDP_fucose/colitose_synth"/>
</dbReference>
<dbReference type="Pfam" id="PF00270">
    <property type="entry name" value="DEAD"/>
    <property type="match status" value="1"/>
</dbReference>
<dbReference type="UniPathway" id="UPA00128">
    <property type="reaction ID" value="UER00191"/>
</dbReference>
<dbReference type="GO" id="GO:0050577">
    <property type="term" value="F:GDP-L-fucose synthase activity"/>
    <property type="evidence" value="ECO:0007669"/>
    <property type="project" value="UniProtKB-ARBA"/>
</dbReference>
<dbReference type="SUPFAM" id="SSF54427">
    <property type="entry name" value="NTF2-like"/>
    <property type="match status" value="1"/>
</dbReference>
<dbReference type="InterPro" id="IPR001202">
    <property type="entry name" value="WW_dom"/>
</dbReference>
<dbReference type="PROSITE" id="PS50198">
    <property type="entry name" value="PPIC_PPIASE_2"/>
    <property type="match status" value="1"/>
</dbReference>
<proteinExistence type="inferred from homology"/>
<dbReference type="InterPro" id="IPR002075">
    <property type="entry name" value="NTF2_dom"/>
</dbReference>
<dbReference type="InterPro" id="IPR001509">
    <property type="entry name" value="Epimerase_deHydtase"/>
</dbReference>
<protein>
    <recommendedName>
        <fullName evidence="26">GDP-L-fucose synthase</fullName>
    </recommendedName>
</protein>
<dbReference type="GO" id="GO:0051028">
    <property type="term" value="P:mRNA transport"/>
    <property type="evidence" value="ECO:0007669"/>
    <property type="project" value="InterPro"/>
</dbReference>
<dbReference type="Pfam" id="PF03943">
    <property type="entry name" value="TAP_C"/>
    <property type="match status" value="1"/>
</dbReference>
<comment type="pathway">
    <text evidence="2">Nucleotide-sugar biosynthesis; GDP-L-fucose biosynthesis via de novo pathway; GDP-L-fucose from GDP-alpha-D-mannose: step 2/2.</text>
</comment>
<feature type="compositionally biased region" description="Polar residues" evidence="17">
    <location>
        <begin position="61"/>
        <end position="97"/>
    </location>
</feature>
<comment type="caution">
    <text evidence="24">The sequence shown here is derived from an EMBL/GenBank/DDBJ whole genome shotgun (WGS) entry which is preliminary data.</text>
</comment>
<keyword evidence="13 14" id="KW-0413">Isomerase</keyword>
<dbReference type="InterPro" id="IPR027417">
    <property type="entry name" value="P-loop_NTPase"/>
</dbReference>
<feature type="domain" description="TAP-C" evidence="23">
    <location>
        <begin position="525"/>
        <end position="580"/>
    </location>
</feature>
<feature type="domain" description="Helicase ATP-binding" evidence="21">
    <location>
        <begin position="964"/>
        <end position="1139"/>
    </location>
</feature>
<evidence type="ECO:0000256" key="6">
    <source>
        <dbReference type="ARBA" id="ARBA00022741"/>
    </source>
</evidence>
<dbReference type="PROSITE" id="PS01096">
    <property type="entry name" value="PPIC_PPIASE_1"/>
    <property type="match status" value="1"/>
</dbReference>
<dbReference type="HAMAP" id="MF_00956">
    <property type="entry name" value="GDP_fucose_synth"/>
    <property type="match status" value="1"/>
</dbReference>
<keyword evidence="9" id="KW-0067">ATP-binding</keyword>
<dbReference type="InterPro" id="IPR018222">
    <property type="entry name" value="Nuclear_transport_factor_2_euk"/>
</dbReference>
<feature type="domain" description="WW" evidence="18">
    <location>
        <begin position="1244"/>
        <end position="1262"/>
    </location>
</feature>
<dbReference type="InterPro" id="IPR046357">
    <property type="entry name" value="PPIase_dom_sf"/>
</dbReference>
<evidence type="ECO:0000259" key="19">
    <source>
        <dbReference type="PROSITE" id="PS50177"/>
    </source>
</evidence>
<dbReference type="Gene3D" id="3.40.50.300">
    <property type="entry name" value="P-loop containing nucleotide triphosphate hydrolases"/>
    <property type="match status" value="3"/>
</dbReference>
<dbReference type="CDD" id="cd00201">
    <property type="entry name" value="WW"/>
    <property type="match status" value="1"/>
</dbReference>
<dbReference type="PROSITE" id="PS51281">
    <property type="entry name" value="TAP_C"/>
    <property type="match status" value="1"/>
</dbReference>
<dbReference type="GO" id="GO:0042351">
    <property type="term" value="P:'de novo' GDP-L-fucose biosynthetic process"/>
    <property type="evidence" value="ECO:0007669"/>
    <property type="project" value="UniProtKB-UniPathway"/>
</dbReference>
<dbReference type="InterPro" id="IPR014001">
    <property type="entry name" value="Helicase_ATP-bd"/>
</dbReference>
<dbReference type="GO" id="GO:0005634">
    <property type="term" value="C:nucleus"/>
    <property type="evidence" value="ECO:0007669"/>
    <property type="project" value="InterPro"/>
</dbReference>
<evidence type="ECO:0000256" key="2">
    <source>
        <dbReference type="ARBA" id="ARBA00004883"/>
    </source>
</evidence>
<comment type="catalytic activity">
    <reaction evidence="1">
        <text>[protein]-peptidylproline (omega=180) = [protein]-peptidylproline (omega=0)</text>
        <dbReference type="Rhea" id="RHEA:16237"/>
        <dbReference type="Rhea" id="RHEA-COMP:10747"/>
        <dbReference type="Rhea" id="RHEA-COMP:10748"/>
        <dbReference type="ChEBI" id="CHEBI:83833"/>
        <dbReference type="ChEBI" id="CHEBI:83834"/>
        <dbReference type="EC" id="5.2.1.8"/>
    </reaction>
</comment>